<protein>
    <recommendedName>
        <fullName evidence="1">Neprosin PEP catalytic domain-containing protein</fullName>
    </recommendedName>
</protein>
<dbReference type="Pfam" id="PF03080">
    <property type="entry name" value="Neprosin"/>
    <property type="match status" value="1"/>
</dbReference>
<keyword evidence="3" id="KW-1185">Reference proteome</keyword>
<feature type="domain" description="Neprosin PEP catalytic" evidence="1">
    <location>
        <begin position="167"/>
        <end position="207"/>
    </location>
</feature>
<name>A0AAV7E1I4_ARIFI</name>
<evidence type="ECO:0000259" key="1">
    <source>
        <dbReference type="Pfam" id="PF03080"/>
    </source>
</evidence>
<reference evidence="2 3" key="1">
    <citation type="submission" date="2021-07" db="EMBL/GenBank/DDBJ databases">
        <title>The Aristolochia fimbriata genome: insights into angiosperm evolution, floral development and chemical biosynthesis.</title>
        <authorList>
            <person name="Jiao Y."/>
        </authorList>
    </citation>
    <scope>NUCLEOTIDE SEQUENCE [LARGE SCALE GENOMIC DNA]</scope>
    <source>
        <strain evidence="2">IBCAS-2021</strain>
        <tissue evidence="2">Leaf</tissue>
    </source>
</reference>
<dbReference type="EMBL" id="JAINDJ010000007">
    <property type="protein sequence ID" value="KAG9441273.1"/>
    <property type="molecule type" value="Genomic_DNA"/>
</dbReference>
<dbReference type="InterPro" id="IPR053168">
    <property type="entry name" value="Glutamic_endopeptidase"/>
</dbReference>
<dbReference type="PANTHER" id="PTHR31589:SF223">
    <property type="entry name" value="PROTEIN, PUTATIVE (DUF239)-RELATED"/>
    <property type="match status" value="1"/>
</dbReference>
<dbReference type="Proteomes" id="UP000825729">
    <property type="component" value="Unassembled WGS sequence"/>
</dbReference>
<proteinExistence type="predicted"/>
<dbReference type="PANTHER" id="PTHR31589">
    <property type="entry name" value="PROTEIN, PUTATIVE (DUF239)-RELATED-RELATED"/>
    <property type="match status" value="1"/>
</dbReference>
<dbReference type="AlphaFoldDB" id="A0AAV7E1I4"/>
<gene>
    <name evidence="2" type="ORF">H6P81_017127</name>
</gene>
<comment type="caution">
    <text evidence="2">The sequence shown here is derived from an EMBL/GenBank/DDBJ whole genome shotgun (WGS) entry which is preliminary data.</text>
</comment>
<evidence type="ECO:0000313" key="2">
    <source>
        <dbReference type="EMBL" id="KAG9441273.1"/>
    </source>
</evidence>
<evidence type="ECO:0000313" key="3">
    <source>
        <dbReference type="Proteomes" id="UP000825729"/>
    </source>
</evidence>
<dbReference type="InterPro" id="IPR004314">
    <property type="entry name" value="Neprosin"/>
</dbReference>
<accession>A0AAV7E1I4</accession>
<organism evidence="2 3">
    <name type="scientific">Aristolochia fimbriata</name>
    <name type="common">White veined hardy Dutchman's pipe vine</name>
    <dbReference type="NCBI Taxonomy" id="158543"/>
    <lineage>
        <taxon>Eukaryota</taxon>
        <taxon>Viridiplantae</taxon>
        <taxon>Streptophyta</taxon>
        <taxon>Embryophyta</taxon>
        <taxon>Tracheophyta</taxon>
        <taxon>Spermatophyta</taxon>
        <taxon>Magnoliopsida</taxon>
        <taxon>Magnoliidae</taxon>
        <taxon>Piperales</taxon>
        <taxon>Aristolochiaceae</taxon>
        <taxon>Aristolochia</taxon>
    </lineage>
</organism>
<sequence length="268" mass="29779">MGISMTALTSISNLPLTILCFRMTEFRSLSLPLIYLSMYCHLLNFCKQARPSFLPEEQMPSMATSPQLGLQEENCPTGTVPIRRTTKEDLLHSPQMNNSNYIAGIPDVGLVYGEKVYGTSFFLNVWGLKIDPDQYSGSGTWVQNGADVIQAGWIVGRKINGDGRTRSDPSSEDWWLIYNGNIPVGYCPKSLFNALANDGGVISWGGFEARQSAVDILELKATKGLVTLGRLRLVTRMVELMVLTLSLFSLVQTRNAMLLLNMRRKETS</sequence>